<proteinExistence type="predicted"/>
<dbReference type="PROSITE" id="PS50893">
    <property type="entry name" value="ABC_TRANSPORTER_2"/>
    <property type="match status" value="1"/>
</dbReference>
<dbReference type="PROSITE" id="PS00211">
    <property type="entry name" value="ABC_TRANSPORTER_1"/>
    <property type="match status" value="1"/>
</dbReference>
<feature type="domain" description="ABC transporter" evidence="4">
    <location>
        <begin position="4"/>
        <end position="234"/>
    </location>
</feature>
<sequence length="372" mass="40287">MARVKIESLVKRFGTTTAVDDVSIDISDCEFLAMVGPSGCGKSSTLRIVSGLEKPTAGRIMFDGKDVTRQSPDQRDVAMVFQSYALYPHMSVRRNLAFPLENMRLPRAEIESRVAKASEMLGIGDLLDRRPRQLSGGQRQRVALGRAVVRDASVFLLDEPLSNLDAQLRVSMRSELKRLHGELKQTFIYVTHDQAEAMTMADRIAVMADGKLQQLGTPDEIYFRPANRFVAQFMGTPAMNFLSGRLTLEGGQARVLVNGTTHTVSVPESVARWTGPHEVALGVRPEAIQLVPAGSGCLTGVISLVEPLHPDVFVTVDVGGQALILRTGTGDRPAVGQRVDLHLATAALHVFAATGERIGADPVVPVDASAER</sequence>
<accession>A0A1C6T398</accession>
<dbReference type="Pfam" id="PF08402">
    <property type="entry name" value="TOBE_2"/>
    <property type="match status" value="1"/>
</dbReference>
<name>A0A1C6T398_9ACTN</name>
<organism evidence="5 6">
    <name type="scientific">Micromonospora rhizosphaerae</name>
    <dbReference type="NCBI Taxonomy" id="568872"/>
    <lineage>
        <taxon>Bacteria</taxon>
        <taxon>Bacillati</taxon>
        <taxon>Actinomycetota</taxon>
        <taxon>Actinomycetes</taxon>
        <taxon>Micromonosporales</taxon>
        <taxon>Micromonosporaceae</taxon>
        <taxon>Micromonospora</taxon>
    </lineage>
</organism>
<keyword evidence="6" id="KW-1185">Reference proteome</keyword>
<dbReference type="InterPro" id="IPR003593">
    <property type="entry name" value="AAA+_ATPase"/>
</dbReference>
<dbReference type="AlphaFoldDB" id="A0A1C6T398"/>
<dbReference type="GO" id="GO:0005524">
    <property type="term" value="F:ATP binding"/>
    <property type="evidence" value="ECO:0007669"/>
    <property type="project" value="UniProtKB-KW"/>
</dbReference>
<dbReference type="GO" id="GO:0008643">
    <property type="term" value="P:carbohydrate transport"/>
    <property type="evidence" value="ECO:0007669"/>
    <property type="project" value="InterPro"/>
</dbReference>
<keyword evidence="1" id="KW-0813">Transport</keyword>
<dbReference type="InterPro" id="IPR047641">
    <property type="entry name" value="ABC_transpr_MalK/UgpC-like"/>
</dbReference>
<dbReference type="InterPro" id="IPR017871">
    <property type="entry name" value="ABC_transporter-like_CS"/>
</dbReference>
<dbReference type="GO" id="GO:0140359">
    <property type="term" value="F:ABC-type transporter activity"/>
    <property type="evidence" value="ECO:0007669"/>
    <property type="project" value="InterPro"/>
</dbReference>
<dbReference type="InterPro" id="IPR012340">
    <property type="entry name" value="NA-bd_OB-fold"/>
</dbReference>
<dbReference type="InterPro" id="IPR013611">
    <property type="entry name" value="Transp-assoc_OB_typ2"/>
</dbReference>
<dbReference type="EMBL" id="FMHV01000002">
    <property type="protein sequence ID" value="SCL36211.1"/>
    <property type="molecule type" value="Genomic_DNA"/>
</dbReference>
<dbReference type="InterPro" id="IPR003439">
    <property type="entry name" value="ABC_transporter-like_ATP-bd"/>
</dbReference>
<protein>
    <submittedName>
        <fullName evidence="5">Carbohydrate ABC transporter ATP-binding protein, CUT1 family</fullName>
    </submittedName>
</protein>
<dbReference type="InterPro" id="IPR027417">
    <property type="entry name" value="P-loop_NTPase"/>
</dbReference>
<dbReference type="SUPFAM" id="SSF50331">
    <property type="entry name" value="MOP-like"/>
    <property type="match status" value="1"/>
</dbReference>
<evidence type="ECO:0000313" key="5">
    <source>
        <dbReference type="EMBL" id="SCL36211.1"/>
    </source>
</evidence>
<dbReference type="PANTHER" id="PTHR43875">
    <property type="entry name" value="MALTODEXTRIN IMPORT ATP-BINDING PROTEIN MSMX"/>
    <property type="match status" value="1"/>
</dbReference>
<evidence type="ECO:0000256" key="1">
    <source>
        <dbReference type="ARBA" id="ARBA00022448"/>
    </source>
</evidence>
<reference evidence="6" key="1">
    <citation type="submission" date="2016-06" db="EMBL/GenBank/DDBJ databases">
        <authorList>
            <person name="Varghese N."/>
            <person name="Submissions Spin"/>
        </authorList>
    </citation>
    <scope>NUCLEOTIDE SEQUENCE [LARGE SCALE GENOMIC DNA]</scope>
    <source>
        <strain evidence="6">DSM 45431</strain>
    </source>
</reference>
<dbReference type="Gene3D" id="2.40.50.100">
    <property type="match status" value="1"/>
</dbReference>
<keyword evidence="2" id="KW-0547">Nucleotide-binding</keyword>
<dbReference type="InterPro" id="IPR015855">
    <property type="entry name" value="ABC_transpr_MalK-like"/>
</dbReference>
<dbReference type="STRING" id="568872.GA0070624_5489"/>
<evidence type="ECO:0000256" key="2">
    <source>
        <dbReference type="ARBA" id="ARBA00022741"/>
    </source>
</evidence>
<keyword evidence="3 5" id="KW-0067">ATP-binding</keyword>
<dbReference type="InterPro" id="IPR008995">
    <property type="entry name" value="Mo/tungstate-bd_C_term_dom"/>
</dbReference>
<dbReference type="Proteomes" id="UP000199413">
    <property type="component" value="Unassembled WGS sequence"/>
</dbReference>
<dbReference type="Pfam" id="PF00005">
    <property type="entry name" value="ABC_tran"/>
    <property type="match status" value="1"/>
</dbReference>
<dbReference type="Gene3D" id="3.40.50.300">
    <property type="entry name" value="P-loop containing nucleotide triphosphate hydrolases"/>
    <property type="match status" value="1"/>
</dbReference>
<dbReference type="GO" id="GO:0016887">
    <property type="term" value="F:ATP hydrolysis activity"/>
    <property type="evidence" value="ECO:0007669"/>
    <property type="project" value="InterPro"/>
</dbReference>
<dbReference type="SMART" id="SM00382">
    <property type="entry name" value="AAA"/>
    <property type="match status" value="1"/>
</dbReference>
<dbReference type="Gene3D" id="2.40.50.140">
    <property type="entry name" value="Nucleic acid-binding proteins"/>
    <property type="match status" value="1"/>
</dbReference>
<dbReference type="PANTHER" id="PTHR43875:SF1">
    <property type="entry name" value="OSMOPROTECTIVE COMPOUNDS UPTAKE ATP-BINDING PROTEIN GGTA"/>
    <property type="match status" value="1"/>
</dbReference>
<evidence type="ECO:0000313" key="6">
    <source>
        <dbReference type="Proteomes" id="UP000199413"/>
    </source>
</evidence>
<evidence type="ECO:0000259" key="4">
    <source>
        <dbReference type="PROSITE" id="PS50893"/>
    </source>
</evidence>
<dbReference type="GO" id="GO:0055052">
    <property type="term" value="C:ATP-binding cassette (ABC) transporter complex, substrate-binding subunit-containing"/>
    <property type="evidence" value="ECO:0007669"/>
    <property type="project" value="TreeGrafter"/>
</dbReference>
<evidence type="ECO:0000256" key="3">
    <source>
        <dbReference type="ARBA" id="ARBA00022840"/>
    </source>
</evidence>
<gene>
    <name evidence="5" type="ORF">GA0070624_5489</name>
</gene>
<dbReference type="CDD" id="cd03301">
    <property type="entry name" value="ABC_MalK_N"/>
    <property type="match status" value="1"/>
</dbReference>
<dbReference type="OrthoDB" id="9802264at2"/>
<dbReference type="SUPFAM" id="SSF52540">
    <property type="entry name" value="P-loop containing nucleoside triphosphate hydrolases"/>
    <property type="match status" value="1"/>
</dbReference>
<dbReference type="FunFam" id="3.40.50.300:FF:000042">
    <property type="entry name" value="Maltose/maltodextrin ABC transporter, ATP-binding protein"/>
    <property type="match status" value="1"/>
</dbReference>